<dbReference type="Gene3D" id="3.30.430.20">
    <property type="entry name" value="Gnk2 domain, C-X8-C-X2-C motif"/>
    <property type="match status" value="1"/>
</dbReference>
<protein>
    <submittedName>
        <fullName evidence="7">Uncharacterized protein LOC109003350</fullName>
    </submittedName>
</protein>
<evidence type="ECO:0000256" key="3">
    <source>
        <dbReference type="SAM" id="MobiDB-lite"/>
    </source>
</evidence>
<dbReference type="PROSITE" id="PS51473">
    <property type="entry name" value="GNK2"/>
    <property type="match status" value="1"/>
</dbReference>
<feature type="region of interest" description="Disordered" evidence="3">
    <location>
        <begin position="258"/>
        <end position="313"/>
    </location>
</feature>
<evidence type="ECO:0000256" key="1">
    <source>
        <dbReference type="ARBA" id="ARBA00022729"/>
    </source>
</evidence>
<evidence type="ECO:0000313" key="6">
    <source>
        <dbReference type="Proteomes" id="UP000235220"/>
    </source>
</evidence>
<dbReference type="PANTHER" id="PTHR32099:SF63">
    <property type="entry name" value="CYSTEINE-RICH REPEAT SECRETORY PROTEIN 38-LIKE"/>
    <property type="match status" value="1"/>
</dbReference>
<dbReference type="KEGG" id="jre:109003350"/>
<evidence type="ECO:0000313" key="7">
    <source>
        <dbReference type="RefSeq" id="XP_035544322.1"/>
    </source>
</evidence>
<dbReference type="GeneID" id="109003350"/>
<keyword evidence="2" id="KW-0677">Repeat</keyword>
<evidence type="ECO:0000259" key="5">
    <source>
        <dbReference type="PROSITE" id="PS51473"/>
    </source>
</evidence>
<gene>
    <name evidence="7" type="primary">LOC109003350</name>
</gene>
<dbReference type="InterPro" id="IPR002902">
    <property type="entry name" value="GNK2"/>
</dbReference>
<proteinExistence type="predicted"/>
<feature type="compositionally biased region" description="Basic and acidic residues" evidence="3">
    <location>
        <begin position="260"/>
        <end position="274"/>
    </location>
</feature>
<feature type="domain" description="Gnk2-homologous" evidence="5">
    <location>
        <begin position="90"/>
        <end position="192"/>
    </location>
</feature>
<dbReference type="PANTHER" id="PTHR32099">
    <property type="entry name" value="CYSTEINE-RICH REPEAT SECRETORY PROTEIN"/>
    <property type="match status" value="1"/>
</dbReference>
<dbReference type="Proteomes" id="UP000235220">
    <property type="component" value="Chromosome 3"/>
</dbReference>
<feature type="signal peptide" evidence="4">
    <location>
        <begin position="1"/>
        <end position="28"/>
    </location>
</feature>
<feature type="chain" id="PRO_5028219416" evidence="4">
    <location>
        <begin position="29"/>
        <end position="313"/>
    </location>
</feature>
<organism evidence="6 7">
    <name type="scientific">Juglans regia</name>
    <name type="common">English walnut</name>
    <dbReference type="NCBI Taxonomy" id="51240"/>
    <lineage>
        <taxon>Eukaryota</taxon>
        <taxon>Viridiplantae</taxon>
        <taxon>Streptophyta</taxon>
        <taxon>Embryophyta</taxon>
        <taxon>Tracheophyta</taxon>
        <taxon>Spermatophyta</taxon>
        <taxon>Magnoliopsida</taxon>
        <taxon>eudicotyledons</taxon>
        <taxon>Gunneridae</taxon>
        <taxon>Pentapetalae</taxon>
        <taxon>rosids</taxon>
        <taxon>fabids</taxon>
        <taxon>Fagales</taxon>
        <taxon>Juglandaceae</taxon>
        <taxon>Juglans</taxon>
    </lineage>
</organism>
<evidence type="ECO:0000256" key="4">
    <source>
        <dbReference type="SAM" id="SignalP"/>
    </source>
</evidence>
<feature type="compositionally biased region" description="Basic and acidic residues" evidence="3">
    <location>
        <begin position="285"/>
        <end position="297"/>
    </location>
</feature>
<keyword evidence="1 4" id="KW-0732">Signal</keyword>
<dbReference type="OrthoDB" id="10429068at2759"/>
<keyword evidence="6" id="KW-1185">Reference proteome</keyword>
<dbReference type="RefSeq" id="XP_035544322.1">
    <property type="nucleotide sequence ID" value="XM_035688429.1"/>
</dbReference>
<dbReference type="CDD" id="cd23509">
    <property type="entry name" value="Gnk2-like"/>
    <property type="match status" value="1"/>
</dbReference>
<name>A0A6P9EP15_JUGRE</name>
<evidence type="ECO:0000256" key="2">
    <source>
        <dbReference type="ARBA" id="ARBA00022737"/>
    </source>
</evidence>
<dbReference type="InterPro" id="IPR038408">
    <property type="entry name" value="GNK2_sf"/>
</dbReference>
<reference evidence="7" key="1">
    <citation type="submission" date="2025-08" db="UniProtKB">
        <authorList>
            <consortium name="RefSeq"/>
        </authorList>
    </citation>
    <scope>IDENTIFICATION</scope>
    <source>
        <tissue evidence="7">Leaves</tissue>
    </source>
</reference>
<dbReference type="Pfam" id="PF01657">
    <property type="entry name" value="Stress-antifung"/>
    <property type="match status" value="1"/>
</dbReference>
<dbReference type="AlphaFoldDB" id="A0A6P9EP15"/>
<dbReference type="InParanoid" id="A0A6P9EP15"/>
<sequence>MNTWSAMVSSRLLLFSLAIFMLIAVVVGQPAFDLNSFCSSGESDCTAKRTSDACIQHHLRRSSLSSYSNGSPHIHLRLPHSNGSNIVDLFMWNTPFCQTDFRLTVVLKTSGKYRISWRSPPRAAAALGFYHTCTGEDSDIVYGQALRRGDVNSTVCRICIQTATKEILKQCVSEDAMIWFELCLVRYDSVQSVYMSGSFTTGKFINRRYNASFHWLLDALRPLPASQGNKHPKRLKHQKLAIGRHLLVYNNLSINPPNLGKKERANNGRVRRESTLPNTIRERRKISERTTRKEREQRKKRKSFLPKMISLEQ</sequence>
<accession>A0A6P9EP15</accession>